<accession>L8GKY1</accession>
<evidence type="ECO:0000256" key="5">
    <source>
        <dbReference type="ARBA" id="ARBA00022729"/>
    </source>
</evidence>
<dbReference type="PROSITE" id="PS51273">
    <property type="entry name" value="GATASE_TYPE_1"/>
    <property type="match status" value="1"/>
</dbReference>
<feature type="signal peptide" evidence="9">
    <location>
        <begin position="1"/>
        <end position="20"/>
    </location>
</feature>
<sequence>MPQVVLLVVCALVCVAVANATVVDGLGDQVHNARPIVGVMAQPTYADPQYKGLGRTYLAAAYVKWLESAGARVVAVQYDLPEPQLVRLLQSINGVVFPGGELDIPGSHYQNTSQFIYNWAIKVRFHSFSSSSIAIAQRTDVTSASGRPQNEAGNYFPLWGTCQGFEQMAIMASGDDSILTEFQAENLTLALDFSSAAAHSRLYGSMEKRIVDIFRNQAVAQNLHQLGLAPDLYALTVGTDNERFRSTWDILSTNEDRRGWTFISSMESKKHPFYATQYHPERNAYEWDREEALIHSADAVAAMQALSNFLVSEARKSANTFANKSEEYASLIYNFAPLYTPRIDRYYEQVYFWK</sequence>
<evidence type="ECO:0000256" key="7">
    <source>
        <dbReference type="PIRSR" id="PIRSR615527-1"/>
    </source>
</evidence>
<dbReference type="STRING" id="1257118.L8GKY1"/>
<dbReference type="Gene3D" id="3.40.50.880">
    <property type="match status" value="1"/>
</dbReference>
<keyword evidence="4" id="KW-0964">Secreted</keyword>
<feature type="active site" description="Proton donor" evidence="7">
    <location>
        <position position="279"/>
    </location>
</feature>
<evidence type="ECO:0000256" key="6">
    <source>
        <dbReference type="ARBA" id="ARBA00022801"/>
    </source>
</evidence>
<dbReference type="InterPro" id="IPR011697">
    <property type="entry name" value="Peptidase_C26"/>
</dbReference>
<comment type="similarity">
    <text evidence="2">Belongs to the peptidase C26 family.</text>
</comment>
<dbReference type="InterPro" id="IPR029062">
    <property type="entry name" value="Class_I_gatase-like"/>
</dbReference>
<dbReference type="AlphaFoldDB" id="L8GKY1"/>
<dbReference type="Proteomes" id="UP000011083">
    <property type="component" value="Unassembled WGS sequence"/>
</dbReference>
<evidence type="ECO:0000256" key="4">
    <source>
        <dbReference type="ARBA" id="ARBA00022525"/>
    </source>
</evidence>
<feature type="chain" id="PRO_5003990409" description="folate gamma-glutamyl hydrolase" evidence="9">
    <location>
        <begin position="21"/>
        <end position="354"/>
    </location>
</feature>
<feature type="active site" description="Nucleophile" evidence="7 8">
    <location>
        <position position="162"/>
    </location>
</feature>
<dbReference type="GeneID" id="14914285"/>
<dbReference type="EMBL" id="KB008083">
    <property type="protein sequence ID" value="ELR13725.1"/>
    <property type="molecule type" value="Genomic_DNA"/>
</dbReference>
<dbReference type="OrthoDB" id="64220at2759"/>
<dbReference type="OMA" id="EPVSSHF"/>
<dbReference type="GO" id="GO:0005576">
    <property type="term" value="C:extracellular region"/>
    <property type="evidence" value="ECO:0007669"/>
    <property type="project" value="UniProtKB-SubCell"/>
</dbReference>
<evidence type="ECO:0000256" key="8">
    <source>
        <dbReference type="PROSITE-ProRule" id="PRU00607"/>
    </source>
</evidence>
<reference evidence="10 11" key="1">
    <citation type="journal article" date="2013" name="Genome Biol.">
        <title>Genome of Acanthamoeba castellanii highlights extensive lateral gene transfer and early evolution of tyrosine kinase signaling.</title>
        <authorList>
            <person name="Clarke M."/>
            <person name="Lohan A.J."/>
            <person name="Liu B."/>
            <person name="Lagkouvardos I."/>
            <person name="Roy S."/>
            <person name="Zafar N."/>
            <person name="Bertelli C."/>
            <person name="Schilde C."/>
            <person name="Kianianmomeni A."/>
            <person name="Burglin T.R."/>
            <person name="Frech C."/>
            <person name="Turcotte B."/>
            <person name="Kopec K.O."/>
            <person name="Synnott J.M."/>
            <person name="Choo C."/>
            <person name="Paponov I."/>
            <person name="Finkler A."/>
            <person name="Soon Heng Tan C."/>
            <person name="Hutchins A.P."/>
            <person name="Weinmeier T."/>
            <person name="Rattei T."/>
            <person name="Chu J.S."/>
            <person name="Gimenez G."/>
            <person name="Irimia M."/>
            <person name="Rigden D.J."/>
            <person name="Fitzpatrick D.A."/>
            <person name="Lorenzo-Morales J."/>
            <person name="Bateman A."/>
            <person name="Chiu C.H."/>
            <person name="Tang P."/>
            <person name="Hegemann P."/>
            <person name="Fromm H."/>
            <person name="Raoult D."/>
            <person name="Greub G."/>
            <person name="Miranda-Saavedra D."/>
            <person name="Chen N."/>
            <person name="Nash P."/>
            <person name="Ginger M.L."/>
            <person name="Horn M."/>
            <person name="Schaap P."/>
            <person name="Caler L."/>
            <person name="Loftus B."/>
        </authorList>
    </citation>
    <scope>NUCLEOTIDE SEQUENCE [LARGE SCALE GENOMIC DNA]</scope>
    <source>
        <strain evidence="10 11">Neff</strain>
    </source>
</reference>
<evidence type="ECO:0000313" key="10">
    <source>
        <dbReference type="EMBL" id="ELR13725.1"/>
    </source>
</evidence>
<keyword evidence="11" id="KW-1185">Reference proteome</keyword>
<evidence type="ECO:0000313" key="11">
    <source>
        <dbReference type="Proteomes" id="UP000011083"/>
    </source>
</evidence>
<comment type="catalytic activity">
    <reaction evidence="8">
        <text>(6S)-5,6,7,8-tetrahydrofolyl-(gamma-L-Glu)(n) + (n-1) H2O = (6S)-5,6,7,8-tetrahydrofolate + (n-1) L-glutamate</text>
        <dbReference type="Rhea" id="RHEA:56784"/>
        <dbReference type="Rhea" id="RHEA-COMP:14738"/>
        <dbReference type="ChEBI" id="CHEBI:15377"/>
        <dbReference type="ChEBI" id="CHEBI:29985"/>
        <dbReference type="ChEBI" id="CHEBI:57453"/>
        <dbReference type="ChEBI" id="CHEBI:141005"/>
        <dbReference type="EC" id="3.4.19.9"/>
    </reaction>
</comment>
<gene>
    <name evidence="10" type="ORF">ACA1_305550</name>
</gene>
<dbReference type="PROSITE" id="PS51275">
    <property type="entry name" value="PEPTIDASE_C26_GGH"/>
    <property type="match status" value="1"/>
</dbReference>
<keyword evidence="6 8" id="KW-0378">Hydrolase</keyword>
<dbReference type="VEuPathDB" id="AmoebaDB:ACA1_305550"/>
<feature type="active site" evidence="8">
    <location>
        <position position="279"/>
    </location>
</feature>
<keyword evidence="5 9" id="KW-0732">Signal</keyword>
<evidence type="ECO:0000256" key="3">
    <source>
        <dbReference type="ARBA" id="ARBA00012886"/>
    </source>
</evidence>
<dbReference type="Pfam" id="PF07722">
    <property type="entry name" value="Peptidase_C26"/>
    <property type="match status" value="1"/>
</dbReference>
<dbReference type="RefSeq" id="XP_004335738.1">
    <property type="nucleotide sequence ID" value="XM_004335690.1"/>
</dbReference>
<dbReference type="PANTHER" id="PTHR11315:SF0">
    <property type="entry name" value="FOLATE GAMMA-GLUTAMYL HYDROLASE"/>
    <property type="match status" value="1"/>
</dbReference>
<proteinExistence type="inferred from homology"/>
<evidence type="ECO:0000256" key="2">
    <source>
        <dbReference type="ARBA" id="ARBA00011083"/>
    </source>
</evidence>
<dbReference type="GO" id="GO:0046900">
    <property type="term" value="P:tetrahydrofolylpolyglutamate metabolic process"/>
    <property type="evidence" value="ECO:0007669"/>
    <property type="project" value="TreeGrafter"/>
</dbReference>
<organism evidence="10 11">
    <name type="scientific">Acanthamoeba castellanii (strain ATCC 30010 / Neff)</name>
    <dbReference type="NCBI Taxonomy" id="1257118"/>
    <lineage>
        <taxon>Eukaryota</taxon>
        <taxon>Amoebozoa</taxon>
        <taxon>Discosea</taxon>
        <taxon>Longamoebia</taxon>
        <taxon>Centramoebida</taxon>
        <taxon>Acanthamoebidae</taxon>
        <taxon>Acanthamoeba</taxon>
    </lineage>
</organism>
<dbReference type="MEROPS" id="C26.001"/>
<comment type="subcellular location">
    <subcellularLocation>
        <location evidence="1">Secreted</location>
        <location evidence="1">Extracellular space</location>
    </subcellularLocation>
</comment>
<dbReference type="EC" id="3.4.19.9" evidence="3 8"/>
<dbReference type="GO" id="GO:0034722">
    <property type="term" value="F:gamma-glutamyl-peptidase activity"/>
    <property type="evidence" value="ECO:0007669"/>
    <property type="project" value="UniProtKB-UniRule"/>
</dbReference>
<dbReference type="GO" id="GO:0005773">
    <property type="term" value="C:vacuole"/>
    <property type="evidence" value="ECO:0007669"/>
    <property type="project" value="TreeGrafter"/>
</dbReference>
<evidence type="ECO:0000256" key="9">
    <source>
        <dbReference type="SAM" id="SignalP"/>
    </source>
</evidence>
<name>L8GKY1_ACACF</name>
<protein>
    <recommendedName>
        <fullName evidence="3 8">folate gamma-glutamyl hydrolase</fullName>
        <ecNumber evidence="3 8">3.4.19.9</ecNumber>
    </recommendedName>
</protein>
<dbReference type="InterPro" id="IPR015527">
    <property type="entry name" value="Pept_C26_g-glut_hydrolase"/>
</dbReference>
<evidence type="ECO:0000256" key="1">
    <source>
        <dbReference type="ARBA" id="ARBA00004239"/>
    </source>
</evidence>
<dbReference type="SUPFAM" id="SSF52317">
    <property type="entry name" value="Class I glutamine amidotransferase-like"/>
    <property type="match status" value="1"/>
</dbReference>
<dbReference type="KEGG" id="acan:ACA1_305550"/>
<dbReference type="PANTHER" id="PTHR11315">
    <property type="entry name" value="PROTEASE FAMILY C26 GAMMA-GLUTAMYL HYDROLASE"/>
    <property type="match status" value="1"/>
</dbReference>